<gene>
    <name evidence="1" type="ORF">OWV82_018151</name>
</gene>
<comment type="caution">
    <text evidence="1">The sequence shown here is derived from an EMBL/GenBank/DDBJ whole genome shotgun (WGS) entry which is preliminary data.</text>
</comment>
<proteinExistence type="predicted"/>
<protein>
    <submittedName>
        <fullName evidence="1">Phosphorylated adapter RNA export protein, RNA-binding domain containing protein</fullName>
    </submittedName>
</protein>
<accession>A0ACC1X9W8</accession>
<evidence type="ECO:0000313" key="1">
    <source>
        <dbReference type="EMBL" id="KAJ4708157.1"/>
    </source>
</evidence>
<organism evidence="1 2">
    <name type="scientific">Melia azedarach</name>
    <name type="common">Chinaberry tree</name>
    <dbReference type="NCBI Taxonomy" id="155640"/>
    <lineage>
        <taxon>Eukaryota</taxon>
        <taxon>Viridiplantae</taxon>
        <taxon>Streptophyta</taxon>
        <taxon>Embryophyta</taxon>
        <taxon>Tracheophyta</taxon>
        <taxon>Spermatophyta</taxon>
        <taxon>Magnoliopsida</taxon>
        <taxon>eudicotyledons</taxon>
        <taxon>Gunneridae</taxon>
        <taxon>Pentapetalae</taxon>
        <taxon>rosids</taxon>
        <taxon>malvids</taxon>
        <taxon>Sapindales</taxon>
        <taxon>Meliaceae</taxon>
        <taxon>Melia</taxon>
    </lineage>
</organism>
<keyword evidence="2" id="KW-1185">Reference proteome</keyword>
<name>A0ACC1X9W8_MELAZ</name>
<dbReference type="EMBL" id="CM051403">
    <property type="protein sequence ID" value="KAJ4708157.1"/>
    <property type="molecule type" value="Genomic_DNA"/>
</dbReference>
<evidence type="ECO:0000313" key="2">
    <source>
        <dbReference type="Proteomes" id="UP001164539"/>
    </source>
</evidence>
<reference evidence="1 2" key="1">
    <citation type="journal article" date="2023" name="Science">
        <title>Complex scaffold remodeling in plant triterpene biosynthesis.</title>
        <authorList>
            <person name="De La Pena R."/>
            <person name="Hodgson H."/>
            <person name="Liu J.C."/>
            <person name="Stephenson M.J."/>
            <person name="Martin A.C."/>
            <person name="Owen C."/>
            <person name="Harkess A."/>
            <person name="Leebens-Mack J."/>
            <person name="Jimenez L.E."/>
            <person name="Osbourn A."/>
            <person name="Sattely E.S."/>
        </authorList>
    </citation>
    <scope>NUCLEOTIDE SEQUENCE [LARGE SCALE GENOMIC DNA]</scope>
    <source>
        <strain evidence="2">cv. JPN11</strain>
        <tissue evidence="1">Leaf</tissue>
    </source>
</reference>
<sequence length="251" mass="27826">MDEGESILGAIYEDSLEDGEDIEMLDVEEGEFVEHDSSLCTNLEQSSGGDVNAGNQGPQSKSRKRRTNKKKSKKKRTALGPNVTDINRFVSDTCKRLKERKSYMVYTAVGCLGVSALNDLVKEVDAIQACGGQMTADGRRYRTGGGVLWSIIKARAPGAYKEIMKKTKEFEKQFRQQNRRQISQQIKEASSEKAACAPTDGISIGIPDDSQYIHPDQSKSEEAKRKPICDRIRVPVSYDDLLGEDPKNVSV</sequence>
<dbReference type="Proteomes" id="UP001164539">
    <property type="component" value="Chromosome 10"/>
</dbReference>